<feature type="region of interest" description="Disordered" evidence="1">
    <location>
        <begin position="23"/>
        <end position="46"/>
    </location>
</feature>
<protein>
    <recommendedName>
        <fullName evidence="4">TetR family transcriptional regulator</fullName>
    </recommendedName>
</protein>
<feature type="compositionally biased region" description="Basic and acidic residues" evidence="1">
    <location>
        <begin position="27"/>
        <end position="36"/>
    </location>
</feature>
<reference evidence="3" key="1">
    <citation type="journal article" date="2019" name="Int. J. Syst. Evol. Microbiol.">
        <title>The Global Catalogue of Microorganisms (GCM) 10K type strain sequencing project: providing services to taxonomists for standard genome sequencing and annotation.</title>
        <authorList>
            <consortium name="The Broad Institute Genomics Platform"/>
            <consortium name="The Broad Institute Genome Sequencing Center for Infectious Disease"/>
            <person name="Wu L."/>
            <person name="Ma J."/>
        </authorList>
    </citation>
    <scope>NUCLEOTIDE SEQUENCE [LARGE SCALE GENOMIC DNA]</scope>
    <source>
        <strain evidence="3">JCM 17316</strain>
    </source>
</reference>
<evidence type="ECO:0000313" key="2">
    <source>
        <dbReference type="EMBL" id="GAA4145810.1"/>
    </source>
</evidence>
<dbReference type="Proteomes" id="UP001500266">
    <property type="component" value="Unassembled WGS sequence"/>
</dbReference>
<dbReference type="EMBL" id="BAABDO010000058">
    <property type="protein sequence ID" value="GAA4145810.1"/>
    <property type="molecule type" value="Genomic_DNA"/>
</dbReference>
<evidence type="ECO:0008006" key="4">
    <source>
        <dbReference type="Google" id="ProtNLM"/>
    </source>
</evidence>
<sequence>MVSSQGVRTADRALAAVAAGRGFRGSGRAERTEGRIAARAGNQLYK</sequence>
<gene>
    <name evidence="2" type="ORF">GCM10022416_37850</name>
</gene>
<accession>A0ABP7Z265</accession>
<evidence type="ECO:0000256" key="1">
    <source>
        <dbReference type="SAM" id="MobiDB-lite"/>
    </source>
</evidence>
<comment type="caution">
    <text evidence="2">The sequence shown here is derived from an EMBL/GenBank/DDBJ whole genome shotgun (WGS) entry which is preliminary data.</text>
</comment>
<keyword evidence="3" id="KW-1185">Reference proteome</keyword>
<name>A0ABP7Z265_9ACTN</name>
<evidence type="ECO:0000313" key="3">
    <source>
        <dbReference type="Proteomes" id="UP001500266"/>
    </source>
</evidence>
<organism evidence="2 3">
    <name type="scientific">Actinomadura keratinilytica</name>
    <dbReference type="NCBI Taxonomy" id="547461"/>
    <lineage>
        <taxon>Bacteria</taxon>
        <taxon>Bacillati</taxon>
        <taxon>Actinomycetota</taxon>
        <taxon>Actinomycetes</taxon>
        <taxon>Streptosporangiales</taxon>
        <taxon>Thermomonosporaceae</taxon>
        <taxon>Actinomadura</taxon>
    </lineage>
</organism>
<proteinExistence type="predicted"/>